<feature type="compositionally biased region" description="Acidic residues" evidence="1">
    <location>
        <begin position="533"/>
        <end position="551"/>
    </location>
</feature>
<evidence type="ECO:0000256" key="2">
    <source>
        <dbReference type="SAM" id="Phobius"/>
    </source>
</evidence>
<feature type="region of interest" description="Disordered" evidence="1">
    <location>
        <begin position="446"/>
        <end position="478"/>
    </location>
</feature>
<reference evidence="3 4" key="1">
    <citation type="submission" date="2009-11" db="EMBL/GenBank/DDBJ databases">
        <title>Annotation of Allomyces macrogynus ATCC 38327.</title>
        <authorList>
            <consortium name="The Broad Institute Genome Sequencing Platform"/>
            <person name="Russ C."/>
            <person name="Cuomo C."/>
            <person name="Burger G."/>
            <person name="Gray M.W."/>
            <person name="Holland P.W.H."/>
            <person name="King N."/>
            <person name="Lang F.B.F."/>
            <person name="Roger A.J."/>
            <person name="Ruiz-Trillo I."/>
            <person name="Young S.K."/>
            <person name="Zeng Q."/>
            <person name="Gargeya S."/>
            <person name="Fitzgerald M."/>
            <person name="Haas B."/>
            <person name="Abouelleil A."/>
            <person name="Alvarado L."/>
            <person name="Arachchi H.M."/>
            <person name="Berlin A."/>
            <person name="Chapman S.B."/>
            <person name="Gearin G."/>
            <person name="Goldberg J."/>
            <person name="Griggs A."/>
            <person name="Gujja S."/>
            <person name="Hansen M."/>
            <person name="Heiman D."/>
            <person name="Howarth C."/>
            <person name="Larimer J."/>
            <person name="Lui A."/>
            <person name="MacDonald P.J.P."/>
            <person name="McCowen C."/>
            <person name="Montmayeur A."/>
            <person name="Murphy C."/>
            <person name="Neiman D."/>
            <person name="Pearson M."/>
            <person name="Priest M."/>
            <person name="Roberts A."/>
            <person name="Saif S."/>
            <person name="Shea T."/>
            <person name="Sisk P."/>
            <person name="Stolte C."/>
            <person name="Sykes S."/>
            <person name="Wortman J."/>
            <person name="Nusbaum C."/>
            <person name="Birren B."/>
        </authorList>
    </citation>
    <scope>NUCLEOTIDE SEQUENCE [LARGE SCALE GENOMIC DNA]</scope>
    <source>
        <strain evidence="3 4">ATCC 38327</strain>
    </source>
</reference>
<feature type="region of interest" description="Disordered" evidence="1">
    <location>
        <begin position="97"/>
        <end position="126"/>
    </location>
</feature>
<keyword evidence="2" id="KW-1133">Transmembrane helix</keyword>
<gene>
    <name evidence="3" type="ORF">AMAG_03218</name>
</gene>
<feature type="transmembrane region" description="Helical" evidence="2">
    <location>
        <begin position="295"/>
        <end position="323"/>
    </location>
</feature>
<organism evidence="3 4">
    <name type="scientific">Allomyces macrogynus (strain ATCC 38327)</name>
    <name type="common">Allomyces javanicus var. macrogynus</name>
    <dbReference type="NCBI Taxonomy" id="578462"/>
    <lineage>
        <taxon>Eukaryota</taxon>
        <taxon>Fungi</taxon>
        <taxon>Fungi incertae sedis</taxon>
        <taxon>Blastocladiomycota</taxon>
        <taxon>Blastocladiomycetes</taxon>
        <taxon>Blastocladiales</taxon>
        <taxon>Blastocladiaceae</taxon>
        <taxon>Allomyces</taxon>
    </lineage>
</organism>
<evidence type="ECO:0000313" key="4">
    <source>
        <dbReference type="Proteomes" id="UP000054350"/>
    </source>
</evidence>
<feature type="compositionally biased region" description="Acidic residues" evidence="1">
    <location>
        <begin position="596"/>
        <end position="605"/>
    </location>
</feature>
<proteinExistence type="predicted"/>
<evidence type="ECO:0000313" key="3">
    <source>
        <dbReference type="EMBL" id="KNE57512.1"/>
    </source>
</evidence>
<dbReference type="Proteomes" id="UP000054350">
    <property type="component" value="Unassembled WGS sequence"/>
</dbReference>
<feature type="transmembrane region" description="Helical" evidence="2">
    <location>
        <begin position="202"/>
        <end position="225"/>
    </location>
</feature>
<accession>A0A0L0S4T3</accession>
<name>A0A0L0S4T3_ALLM3</name>
<dbReference type="VEuPathDB" id="FungiDB:AMAG_03218"/>
<protein>
    <submittedName>
        <fullName evidence="3">Uncharacterized protein</fullName>
    </submittedName>
</protein>
<dbReference type="OrthoDB" id="5580082at2759"/>
<feature type="compositionally biased region" description="Low complexity" evidence="1">
    <location>
        <begin position="447"/>
        <end position="459"/>
    </location>
</feature>
<feature type="transmembrane region" description="Helical" evidence="2">
    <location>
        <begin position="167"/>
        <end position="190"/>
    </location>
</feature>
<feature type="compositionally biased region" description="Low complexity" evidence="1">
    <location>
        <begin position="97"/>
        <end position="117"/>
    </location>
</feature>
<feature type="compositionally biased region" description="Low complexity" evidence="1">
    <location>
        <begin position="469"/>
        <end position="478"/>
    </location>
</feature>
<dbReference type="EMBL" id="GG745331">
    <property type="protein sequence ID" value="KNE57512.1"/>
    <property type="molecule type" value="Genomic_DNA"/>
</dbReference>
<feature type="region of interest" description="Disordered" evidence="1">
    <location>
        <begin position="587"/>
        <end position="619"/>
    </location>
</feature>
<keyword evidence="2" id="KW-0472">Membrane</keyword>
<feature type="transmembrane region" description="Helical" evidence="2">
    <location>
        <begin position="142"/>
        <end position="161"/>
    </location>
</feature>
<feature type="region of interest" description="Disordered" evidence="1">
    <location>
        <begin position="529"/>
        <end position="563"/>
    </location>
</feature>
<dbReference type="AlphaFoldDB" id="A0A0L0S4T3"/>
<evidence type="ECO:0000256" key="1">
    <source>
        <dbReference type="SAM" id="MobiDB-lite"/>
    </source>
</evidence>
<sequence length="619" mass="66255">MPPHPPPSTLHASTPASAVVHQDDPFMNAVLAATDPSTGETLPWNYDPAVLGSLIVFLVVATALFAWNAYALHRTLSIRNRDKKAANRASRVHVPAIAQPGAPGTTTTPAAVPPQGTIRRAPKSRAPGAPWWTKVRLAKLQLFAAAMHVANQANFLVQVLGRDMNCPWVGSTSGVLYALMILPSCSVLILRSTMLVQGPRRVAYRWLLFALVIIAMVLIAASNALRSWDPDLLAVGVCQANYDRTLNVAGKAVLVLSYLIILLVFLRPMIKHIVSMRKMRTPGMQRDEQSRRLEAVVLMLLVKIVLAILLVAIGSILGLFHVFGRFFAVQFSLENLGTVYASTLALERIRATRTGSSGESMTASNTGGVGAVPTNASTVSWSNSVARRPGDGTPQLGPMTELFPLPSPRAGPAAMIAPRGSMSAAEAAATVAKLLGPAASEDEKARSAAAGQYAAPPVALSEGTTRVPSAESSPSSSLGVAAGGMVMGSAASFGEHQLDAEQLAQQSHPPLRPFADDIDDDARMRRIASGVWIDEDEEDEMDDSDDDDDDDAPLHAHASDREYFQTAYSTRPDVWSTAPEFAGIDAAAHVRRPTVDDEDDGEEDVTEARRLRQPLARLR</sequence>
<keyword evidence="4" id="KW-1185">Reference proteome</keyword>
<reference evidence="4" key="2">
    <citation type="submission" date="2009-11" db="EMBL/GenBank/DDBJ databases">
        <title>The Genome Sequence of Allomyces macrogynus strain ATCC 38327.</title>
        <authorList>
            <consortium name="The Broad Institute Genome Sequencing Platform"/>
            <person name="Russ C."/>
            <person name="Cuomo C."/>
            <person name="Shea T."/>
            <person name="Young S.K."/>
            <person name="Zeng Q."/>
            <person name="Koehrsen M."/>
            <person name="Haas B."/>
            <person name="Borodovsky M."/>
            <person name="Guigo R."/>
            <person name="Alvarado L."/>
            <person name="Berlin A."/>
            <person name="Borenstein D."/>
            <person name="Chen Z."/>
            <person name="Engels R."/>
            <person name="Freedman E."/>
            <person name="Gellesch M."/>
            <person name="Goldberg J."/>
            <person name="Griggs A."/>
            <person name="Gujja S."/>
            <person name="Heiman D."/>
            <person name="Hepburn T."/>
            <person name="Howarth C."/>
            <person name="Jen D."/>
            <person name="Larson L."/>
            <person name="Lewis B."/>
            <person name="Mehta T."/>
            <person name="Park D."/>
            <person name="Pearson M."/>
            <person name="Roberts A."/>
            <person name="Saif S."/>
            <person name="Shenoy N."/>
            <person name="Sisk P."/>
            <person name="Stolte C."/>
            <person name="Sykes S."/>
            <person name="Walk T."/>
            <person name="White J."/>
            <person name="Yandava C."/>
            <person name="Burger G."/>
            <person name="Gray M.W."/>
            <person name="Holland P.W.H."/>
            <person name="King N."/>
            <person name="Lang F.B.F."/>
            <person name="Roger A.J."/>
            <person name="Ruiz-Trillo I."/>
            <person name="Lander E."/>
            <person name="Nusbaum C."/>
        </authorList>
    </citation>
    <scope>NUCLEOTIDE SEQUENCE [LARGE SCALE GENOMIC DNA]</scope>
    <source>
        <strain evidence="4">ATCC 38327</strain>
    </source>
</reference>
<feature type="transmembrane region" description="Helical" evidence="2">
    <location>
        <begin position="252"/>
        <end position="274"/>
    </location>
</feature>
<feature type="compositionally biased region" description="Basic and acidic residues" evidence="1">
    <location>
        <begin position="552"/>
        <end position="563"/>
    </location>
</feature>
<keyword evidence="2" id="KW-0812">Transmembrane</keyword>
<feature type="transmembrane region" description="Helical" evidence="2">
    <location>
        <begin position="49"/>
        <end position="71"/>
    </location>
</feature>